<feature type="transmembrane region" description="Helical" evidence="1">
    <location>
        <begin position="74"/>
        <end position="91"/>
    </location>
</feature>
<dbReference type="Proteomes" id="UP000546584">
    <property type="component" value="Unassembled WGS sequence"/>
</dbReference>
<evidence type="ECO:0000256" key="1">
    <source>
        <dbReference type="SAM" id="Phobius"/>
    </source>
</evidence>
<accession>A0AAJ3H6D3</accession>
<comment type="caution">
    <text evidence="2">The sequence shown here is derived from an EMBL/GenBank/DDBJ whole genome shotgun (WGS) entry which is preliminary data.</text>
</comment>
<dbReference type="EMBL" id="JACAQR010000030">
    <property type="protein sequence ID" value="NWD44418.1"/>
    <property type="molecule type" value="Genomic_DNA"/>
</dbReference>
<feature type="transmembrane region" description="Helical" evidence="1">
    <location>
        <begin position="44"/>
        <end position="62"/>
    </location>
</feature>
<keyword evidence="1" id="KW-0472">Membrane</keyword>
<evidence type="ECO:0000313" key="2">
    <source>
        <dbReference type="EMBL" id="NWD44418.1"/>
    </source>
</evidence>
<feature type="transmembrane region" description="Helical" evidence="1">
    <location>
        <begin position="157"/>
        <end position="175"/>
    </location>
</feature>
<reference evidence="2 3" key="1">
    <citation type="submission" date="2020-04" db="EMBL/GenBank/DDBJ databases">
        <title>Molecular characterization of pseudomonads from Agaricus bisporus reveal novel blotch 2 pathogens in Western Europe.</title>
        <authorList>
            <person name="Taparia T."/>
            <person name="Krijger M."/>
            <person name="Haynes E."/>
            <person name="Elpinstone J.G."/>
            <person name="Noble R."/>
            <person name="Van Der Wolf J."/>
        </authorList>
    </citation>
    <scope>NUCLEOTIDE SEQUENCE [LARGE SCALE GENOMIC DNA]</scope>
    <source>
        <strain evidence="2 3">IPO3753</strain>
    </source>
</reference>
<name>A0AAJ3H6D3_9PSED</name>
<protein>
    <submittedName>
        <fullName evidence="2">Uncharacterized protein</fullName>
    </submittedName>
</protein>
<feature type="transmembrane region" description="Helical" evidence="1">
    <location>
        <begin position="123"/>
        <end position="145"/>
    </location>
</feature>
<evidence type="ECO:0000313" key="3">
    <source>
        <dbReference type="Proteomes" id="UP000546584"/>
    </source>
</evidence>
<gene>
    <name evidence="2" type="ORF">HX826_21290</name>
</gene>
<feature type="transmembrane region" description="Helical" evidence="1">
    <location>
        <begin position="195"/>
        <end position="216"/>
    </location>
</feature>
<dbReference type="AlphaFoldDB" id="A0AAJ3H6D3"/>
<keyword evidence="1" id="KW-0812">Transmembrane</keyword>
<dbReference type="RefSeq" id="WP_177026820.1">
    <property type="nucleotide sequence ID" value="NZ_JACAQR010000030.1"/>
</dbReference>
<sequence length="444" mass="50637">MEFNNREISIIIWTAVAIIAMCFLRDIRSNLLEIFKAFFSRHFLGFFSLAFLWMTVCVYGLYRVDLWEYANLKTTIVWGATFAFSSMFSLSKIRSDRSFFSGLVSGAVKPTAIVVFVTSLYSFSLWVEIFLVPLVVFLSLLSAVSSREEKNAMITKYLDRLVIVIGVAYLTNAAFEMVNDFTSFASGTNFKDFFGPVILTFMFFPFLYLFGLYGAYDVAFAQIGLRLKDEKIAAYAKRTALMMFRTDVELMQQWLLELHNWAASGPAEIKASIVSMKYRRRREKKPLSVASADGWVPRDARRFLYGFRLEIDTYRPAYGYENWFGNSKYIEVGANFRSSNISYYIRGGEDVVRHVKLVLNVNSEEDIAIAEDSFREIAESLLRVVFDCVPSSLEAPLNEAENMRCVVGGRGVQFCKEMYVRGAPGGYTRSIGIYNDDAFCDEGD</sequence>
<feature type="transmembrane region" description="Helical" evidence="1">
    <location>
        <begin position="98"/>
        <end position="117"/>
    </location>
</feature>
<feature type="transmembrane region" description="Helical" evidence="1">
    <location>
        <begin position="6"/>
        <end position="24"/>
    </location>
</feature>
<organism evidence="2 3">
    <name type="scientific">Pseudomonas yamanorum</name>
    <dbReference type="NCBI Taxonomy" id="515393"/>
    <lineage>
        <taxon>Bacteria</taxon>
        <taxon>Pseudomonadati</taxon>
        <taxon>Pseudomonadota</taxon>
        <taxon>Gammaproteobacteria</taxon>
        <taxon>Pseudomonadales</taxon>
        <taxon>Pseudomonadaceae</taxon>
        <taxon>Pseudomonas</taxon>
    </lineage>
</organism>
<keyword evidence="1" id="KW-1133">Transmembrane helix</keyword>
<proteinExistence type="predicted"/>